<dbReference type="Proteomes" id="UP000459586">
    <property type="component" value="Unassembled WGS sequence"/>
</dbReference>
<evidence type="ECO:0000313" key="17">
    <source>
        <dbReference type="EMBL" id="MCE3363242.1"/>
    </source>
</evidence>
<evidence type="ECO:0000313" key="15">
    <source>
        <dbReference type="EMBL" id="KMR55268.1"/>
    </source>
</evidence>
<evidence type="ECO:0000313" key="30">
    <source>
        <dbReference type="Proteomes" id="UP000442782"/>
    </source>
</evidence>
<dbReference type="Proteomes" id="UP000471199">
    <property type="component" value="Unassembled WGS sequence"/>
</dbReference>
<evidence type="ECO:0000313" key="12">
    <source>
        <dbReference type="EMBL" id="CAC8219232.1"/>
    </source>
</evidence>
<dbReference type="Proteomes" id="UP000442782">
    <property type="component" value="Unassembled WGS sequence"/>
</dbReference>
<feature type="coiled-coil region" evidence="1">
    <location>
        <begin position="2"/>
        <end position="29"/>
    </location>
</feature>
<dbReference type="Proteomes" id="UP000217245">
    <property type="component" value="Chromosome"/>
</dbReference>
<dbReference type="Proteomes" id="UP000052129">
    <property type="component" value="Unassembled WGS sequence"/>
</dbReference>
<dbReference type="Proteomes" id="UP000466646">
    <property type="component" value="Unassembled WGS sequence"/>
</dbReference>
<evidence type="ECO:0000313" key="32">
    <source>
        <dbReference type="Proteomes" id="UP000443708"/>
    </source>
</evidence>
<dbReference type="EMBL" id="CACTWD010000001">
    <property type="protein sequence ID" value="CAA4669503.1"/>
    <property type="molecule type" value="Genomic_DNA"/>
</dbReference>
<dbReference type="EMBL" id="LALJ01000006">
    <property type="protein sequence ID" value="KMR37633.1"/>
    <property type="molecule type" value="Genomic_DNA"/>
</dbReference>
<evidence type="ECO:0000313" key="5">
    <source>
        <dbReference type="EMBL" id="CAA4079523.1"/>
    </source>
</evidence>
<dbReference type="EMBL" id="LFVP01000002">
    <property type="protein sequence ID" value="KSA80830.1"/>
    <property type="molecule type" value="Genomic_DNA"/>
</dbReference>
<dbReference type="EMBL" id="WPXC01000013">
    <property type="protein sequence ID" value="MVM10426.1"/>
    <property type="molecule type" value="Genomic_DNA"/>
</dbReference>
<reference evidence="17" key="12">
    <citation type="submission" date="2023-08" db="EMBL/GenBank/DDBJ databases">
        <authorList>
            <person name="Zhao H."/>
            <person name="Wang X."/>
        </authorList>
    </citation>
    <scope>NUCLEOTIDE SEQUENCE</scope>
    <source>
        <strain evidence="17">NC-4</strain>
    </source>
</reference>
<keyword evidence="1" id="KW-0175">Coiled coil</keyword>
<evidence type="ECO:0000313" key="28">
    <source>
        <dbReference type="Proteomes" id="UP000294017"/>
    </source>
</evidence>
<dbReference type="Proteomes" id="UP000251686">
    <property type="component" value="Unassembled WGS sequence"/>
</dbReference>
<evidence type="ECO:0000313" key="8">
    <source>
        <dbReference type="EMBL" id="CAA6043562.1"/>
    </source>
</evidence>
<evidence type="ECO:0000313" key="34">
    <source>
        <dbReference type="Proteomes" id="UP000459702"/>
    </source>
</evidence>
<dbReference type="Proteomes" id="UP000442696">
    <property type="component" value="Unassembled WGS sequence"/>
</dbReference>
<evidence type="ECO:0000313" key="13">
    <source>
        <dbReference type="EMBL" id="CAD7353013.1"/>
    </source>
</evidence>
<feature type="transmembrane region" description="Helical" evidence="2">
    <location>
        <begin position="35"/>
        <end position="60"/>
    </location>
</feature>
<evidence type="ECO:0000313" key="39">
    <source>
        <dbReference type="Proteomes" id="UP000507112"/>
    </source>
</evidence>
<dbReference type="Proteomes" id="UP000443708">
    <property type="component" value="Unassembled WGS sequence"/>
</dbReference>
<dbReference type="Proteomes" id="UP000443506">
    <property type="component" value="Unassembled WGS sequence"/>
</dbReference>
<keyword evidence="2" id="KW-0472">Membrane</keyword>
<dbReference type="EMBL" id="CAIHOM010000001">
    <property type="protein sequence ID" value="CAC6989793.1"/>
    <property type="molecule type" value="Genomic_DNA"/>
</dbReference>
<dbReference type="EMBL" id="CAIIGD010000005">
    <property type="protein sequence ID" value="CAC8219232.1"/>
    <property type="molecule type" value="Genomic_DNA"/>
</dbReference>
<dbReference type="Proteomes" id="UP000478867">
    <property type="component" value="Unassembled WGS sequence"/>
</dbReference>
<evidence type="ECO:0000313" key="7">
    <source>
        <dbReference type="EMBL" id="CAA4669503.1"/>
    </source>
</evidence>
<evidence type="ECO:0000313" key="10">
    <source>
        <dbReference type="EMBL" id="CAC5769748.1"/>
    </source>
</evidence>
<dbReference type="Proteomes" id="UP000294017">
    <property type="component" value="Unassembled WGS sequence"/>
</dbReference>
<keyword evidence="2" id="KW-0812">Transmembrane</keyword>
<reference evidence="16" key="3">
    <citation type="journal article" date="2016" name="J. Infect. Dis.">
        <title>Comparative Genomics of Community-Associated Methicillin-Resistant Staphylococcus aureus Shows the Emergence of Clone ST8-USA300 in Geneva, Switzerland.</title>
        <authorList>
            <person name="Von Dach E."/>
            <person name="Diene S.M."/>
            <person name="Fankhauser C."/>
            <person name="Schrenzel J."/>
            <person name="Harbarth S."/>
            <person name="Francois P."/>
        </authorList>
    </citation>
    <scope>NUCLEOTIDE SEQUENCE</scope>
    <source>
        <strain evidence="16">MRSA_S26</strain>
    </source>
</reference>
<reference evidence="14" key="1">
    <citation type="journal article" date="2015" name="J. Infect. Dis.">
        <title>Parallel Epidemics of Community-Associated Methicillin-Resistant Staphylococcus aureus USA300 Infection in North and South America.</title>
        <authorList>
            <person name="Planet P.J."/>
            <person name="Diaz L."/>
            <person name="Kolokotronis S.O."/>
            <person name="Narechania A."/>
            <person name="Reyes J."/>
            <person name="Xing G."/>
            <person name="Rincon S."/>
            <person name="Smith H."/>
            <person name="Panesso D."/>
            <person name="Ryan C."/>
            <person name="Smith D.P."/>
            <person name="Guzman M."/>
            <person name="Zurita J."/>
            <person name="Sebra R."/>
            <person name="Deikus G."/>
            <person name="Nolan R.L."/>
            <person name="Tenover F.C."/>
            <person name="Weinstock G.M."/>
            <person name="Robinson D.A."/>
            <person name="Arias C.A."/>
        </authorList>
    </citation>
    <scope>NUCLEOTIDE SEQUENCE</scope>
    <source>
        <strain evidence="14">CA15</strain>
        <strain evidence="15">M121</strain>
    </source>
</reference>
<evidence type="ECO:0000313" key="41">
    <source>
        <dbReference type="Proteomes" id="UP000547874"/>
    </source>
</evidence>
<dbReference type="EMBL" id="CAIGXB010000001">
    <property type="protein sequence ID" value="CAC5769748.1"/>
    <property type="molecule type" value="Genomic_DNA"/>
</dbReference>
<proteinExistence type="predicted"/>
<dbReference type="EMBL" id="CACURZ010000001">
    <property type="protein sequence ID" value="CAA6296677.1"/>
    <property type="molecule type" value="Genomic_DNA"/>
</dbReference>
<evidence type="ECO:0000313" key="36">
    <source>
        <dbReference type="Proteomes" id="UP000471199"/>
    </source>
</evidence>
<dbReference type="EMBL" id="WPTS01000025">
    <property type="protein sequence ID" value="MVK34819.1"/>
    <property type="molecule type" value="Genomic_DNA"/>
</dbReference>
<reference evidence="3 25" key="4">
    <citation type="submission" date="2017-09" db="EMBL/GenBank/DDBJ databases">
        <title>A single nucleotide polymorphism in the Staphylococcus aureus virulence regulator SaeR abolishes pathogenesis.</title>
        <authorList>
            <person name="Copin R.J."/>
            <person name="Sause W."/>
            <person name="Shopsin B."/>
            <person name="Torres V.J."/>
        </authorList>
    </citation>
    <scope>NUCLEOTIDE SEQUENCE [LARGE SCALE GENOMIC DNA]</scope>
    <source>
        <strain evidence="25">Newman</strain>
        <strain evidence="3">Newman_D2C</strain>
    </source>
</reference>
<dbReference type="Proteomes" id="UP000459702">
    <property type="component" value="Unassembled WGS sequence"/>
</dbReference>
<evidence type="ECO:0000256" key="1">
    <source>
        <dbReference type="SAM" id="Coils"/>
    </source>
</evidence>
<reference evidence="24 26" key="5">
    <citation type="submission" date="2018-06" db="EMBL/GenBank/DDBJ databases">
        <authorList>
            <consortium name="Pathogen Informatics"/>
            <person name="Doyle S."/>
        </authorList>
    </citation>
    <scope>NUCLEOTIDE SEQUENCE [LARGE SCALE GENOMIC DNA]</scope>
    <source>
        <strain evidence="24 26">NCTC10702</strain>
    </source>
</reference>
<dbReference type="Proteomes" id="UP000507112">
    <property type="component" value="Unassembled WGS sequence"/>
</dbReference>
<evidence type="ECO:0000313" key="38">
    <source>
        <dbReference type="Proteomes" id="UP000505390"/>
    </source>
</evidence>
<dbReference type="Proteomes" id="UP000505390">
    <property type="component" value="Unassembled WGS sequence"/>
</dbReference>
<evidence type="ECO:0000313" key="23">
    <source>
        <dbReference type="EMBL" id="RZI01090.1"/>
    </source>
</evidence>
<accession>A0A1E8WPW9</accession>
<dbReference type="EMBL" id="CACUNS010000001">
    <property type="protein sequence ID" value="CAA6043562.1"/>
    <property type="molecule type" value="Genomic_DNA"/>
</dbReference>
<reference evidence="20 35" key="10">
    <citation type="submission" date="2020-01" db="EMBL/GenBank/DDBJ databases">
        <title>Analysis of Virulence and Antimicrobial Resistance Gene Carriage in Staphylococcus aureus Infections in Equids Using Whole Genome Sequencing.</title>
        <authorList>
            <person name="Little S.V."/>
            <person name="Hillhouse A.E."/>
            <person name="Cohen N.D."/>
            <person name="Lawhon S.D."/>
            <person name="Bryan L.K."/>
        </authorList>
    </citation>
    <scope>NUCLEOTIDE SEQUENCE [LARGE SCALE GENOMIC DNA]</scope>
    <source>
        <strain evidence="20 35">61-017</strain>
    </source>
</reference>
<dbReference type="EMBL" id="CP023391">
    <property type="protein sequence ID" value="ATC71256.1"/>
    <property type="molecule type" value="Genomic_DNA"/>
</dbReference>
<evidence type="ECO:0000313" key="16">
    <source>
        <dbReference type="EMBL" id="KSA80830.1"/>
    </source>
</evidence>
<evidence type="ECO:0000313" key="21">
    <source>
        <dbReference type="EMBL" id="NUY12364.1"/>
    </source>
</evidence>
<reference evidence="36 37" key="7">
    <citation type="submission" date="2019-11" db="EMBL/GenBank/DDBJ databases">
        <title>Implementation of targeted gown and glove precautions to prevent Staphylococcus aureus acquisition in community-based nursing homes.</title>
        <authorList>
            <person name="Stine O.C."/>
        </authorList>
    </citation>
    <scope>NUCLEOTIDE SEQUENCE [LARGE SCALE GENOMIC DNA]</scope>
    <source>
        <strain evidence="19 37">S_1081.LBCF.DN</strain>
        <strain evidence="18 36">S_2062.LAUP.DI</strain>
    </source>
</reference>
<evidence type="ECO:0000313" key="11">
    <source>
        <dbReference type="EMBL" id="CAC6989793.1"/>
    </source>
</evidence>
<evidence type="ECO:0000313" key="37">
    <source>
        <dbReference type="Proteomes" id="UP000478867"/>
    </source>
</evidence>
<organism evidence="21 41">
    <name type="scientific">Staphylococcus aureus</name>
    <dbReference type="NCBI Taxonomy" id="1280"/>
    <lineage>
        <taxon>Bacteria</taxon>
        <taxon>Bacillati</taxon>
        <taxon>Bacillota</taxon>
        <taxon>Bacilli</taxon>
        <taxon>Bacillales</taxon>
        <taxon>Staphylococcaceae</taxon>
        <taxon>Staphylococcus</taxon>
    </lineage>
</organism>
<dbReference type="EMBL" id="UHBY01000003">
    <property type="protein sequence ID" value="SUL34487.1"/>
    <property type="molecule type" value="Genomic_DNA"/>
</dbReference>
<accession>A0A0D6HT27</accession>
<evidence type="ECO:0000313" key="24">
    <source>
        <dbReference type="EMBL" id="SUL34487.1"/>
    </source>
</evidence>
<dbReference type="Proteomes" id="UP001200271">
    <property type="component" value="Unassembled WGS sequence"/>
</dbReference>
<reference evidence="17" key="11">
    <citation type="journal article" date="2021" name="Front Med (Lausanne)">
        <title>The Prevalence and Determinants of Fusidic Acid Resistance Among Methicillin-Resistant Staphylococcus aureus Clinical Isolates in China.</title>
        <authorList>
            <person name="Zhao H."/>
            <person name="Wang X."/>
            <person name="Wang B."/>
            <person name="Xu Y."/>
            <person name="Rao L."/>
            <person name="Wan B."/>
            <person name="Guo Y."/>
            <person name="Wu X."/>
            <person name="Yu J."/>
            <person name="Chen L."/>
            <person name="Li M."/>
            <person name="Yu F."/>
        </authorList>
    </citation>
    <scope>NUCLEOTIDE SEQUENCE</scope>
    <source>
        <strain evidence="17">NC-4</strain>
    </source>
</reference>
<evidence type="ECO:0000313" key="29">
    <source>
        <dbReference type="Proteomes" id="UP000442696"/>
    </source>
</evidence>
<evidence type="ECO:0000313" key="4">
    <source>
        <dbReference type="EMBL" id="CAA4077979.1"/>
    </source>
</evidence>
<protein>
    <submittedName>
        <fullName evidence="14">Membrane protein</fullName>
    </submittedName>
</protein>
<dbReference type="AlphaFoldDB" id="A0A0D6HT27"/>
<dbReference type="EMBL" id="CACTOE010000002">
    <property type="protein sequence ID" value="CAA4079523.1"/>
    <property type="molecule type" value="Genomic_DNA"/>
</dbReference>
<sequence>MNKHINKKAAKLLEDYKKVQQRKSKETDRGCLKSVIMLIVLFFLIIFGIVACSTNVNFFFQ</sequence>
<dbReference type="Proteomes" id="UP000293434">
    <property type="component" value="Unassembled WGS sequence"/>
</dbReference>
<dbReference type="EMBL" id="CACTQT010000002">
    <property type="protein sequence ID" value="CAA4355399.1"/>
    <property type="molecule type" value="Genomic_DNA"/>
</dbReference>
<dbReference type="EMBL" id="JAANEC010000074">
    <property type="protein sequence ID" value="NUY12364.1"/>
    <property type="molecule type" value="Genomic_DNA"/>
</dbReference>
<evidence type="ECO:0000313" key="22">
    <source>
        <dbReference type="EMBL" id="RZH89637.1"/>
    </source>
</evidence>
<evidence type="ECO:0000313" key="18">
    <source>
        <dbReference type="EMBL" id="MVK34819.1"/>
    </source>
</evidence>
<reference evidence="16" key="2">
    <citation type="submission" date="2015-06" db="EMBL/GenBank/DDBJ databases">
        <authorList>
            <person name="Diene S.M."/>
            <person name="Von Dach E."/>
            <person name="Fankhauser C."/>
            <person name="Schrenzel J."/>
            <person name="Harbarth S."/>
            <person name="Francois P."/>
        </authorList>
    </citation>
    <scope>NUCLEOTIDE SEQUENCE</scope>
    <source>
        <strain evidence="16">MRSA_S26</strain>
    </source>
</reference>
<gene>
    <name evidence="16" type="ORF">ACR79_03705</name>
    <name evidence="3" type="ORF">CNH36_06175</name>
    <name evidence="22" type="ORF">EIG94_16220</name>
    <name evidence="23" type="ORF">EIH03_16440</name>
    <name evidence="15" type="ORF">EP54_14420</name>
    <name evidence="14" type="ORF">EQ90_05495</name>
    <name evidence="18" type="ORF">GO814_06665</name>
    <name evidence="19" type="ORF">GO942_06945</name>
    <name evidence="21" type="ORF">GQX37_07370</name>
    <name evidence="20" type="ORF">GZ130_05115</name>
    <name evidence="17" type="ORF">LB359_13035</name>
    <name evidence="24" type="ORF">NCTC10702_01836</name>
    <name evidence="13" type="ORF">NCTC13131_00483</name>
    <name evidence="5" type="ORF">SAMEA1029512_00287</name>
    <name evidence="4" type="ORF">SAMEA1029528_00266</name>
    <name evidence="6" type="ORF">SAMEA2078260_00313</name>
    <name evidence="8" type="ORF">SAMEA2078588_00307</name>
    <name evidence="9" type="ORF">SAMEA2080344_00003</name>
    <name evidence="7" type="ORF">SAMEA2081063_00003</name>
    <name evidence="10" type="ORF">SAMEA4008575_00003</name>
    <name evidence="11" type="ORF">SAMEA4552975_00751</name>
    <name evidence="12" type="ORF">SAMEA70146418_01754</name>
</gene>
<evidence type="ECO:0000313" key="26">
    <source>
        <dbReference type="Proteomes" id="UP000254116"/>
    </source>
</evidence>
<dbReference type="EMBL" id="RQTF01000578">
    <property type="protein sequence ID" value="RZI01090.1"/>
    <property type="molecule type" value="Genomic_DNA"/>
</dbReference>
<evidence type="ECO:0000313" key="6">
    <source>
        <dbReference type="EMBL" id="CAA4355399.1"/>
    </source>
</evidence>
<name>A0A0D6HT27_STAAU</name>
<dbReference type="OMA" id="KVQQRKT"/>
<evidence type="ECO:0000313" key="27">
    <source>
        <dbReference type="Proteomes" id="UP000293434"/>
    </source>
</evidence>
<evidence type="ECO:0000313" key="35">
    <source>
        <dbReference type="Proteomes" id="UP000466646"/>
    </source>
</evidence>
<dbReference type="SMR" id="A0A0D6HT27"/>
<reference evidence="27 28" key="6">
    <citation type="submission" date="2018-11" db="EMBL/GenBank/DDBJ databases">
        <title>Genomic profiling of Staphylococcus species from a Poultry farm system in KwaZulu-Natal, South Africa.</title>
        <authorList>
            <person name="Amoako D.G."/>
            <person name="Somboro A.M."/>
            <person name="Abia A.L.K."/>
            <person name="Bester L.A."/>
            <person name="Essack S.Y."/>
        </authorList>
    </citation>
    <scope>NUCLEOTIDE SEQUENCE [LARGE SCALE GENOMIC DNA]</scope>
    <source>
        <strain evidence="23 28">SA12</strain>
        <strain evidence="22 27">SA9</strain>
    </source>
</reference>
<evidence type="ECO:0000313" key="40">
    <source>
        <dbReference type="Proteomes" id="UP000507485"/>
    </source>
</evidence>
<reference evidence="21 41" key="9">
    <citation type="journal article" date="2020" name="J. Antimicrob. Chemother.">
        <title>Detection of heterogeneous vancomycin intermediate resistance in MRSA isolates from Latin America.</title>
        <authorList>
            <person name="Castro B.E."/>
            <person name="Berrio M."/>
            <person name="Vargas M.L."/>
            <person name="Carvajal L.P."/>
            <person name="Millan L.V."/>
            <person name="Rios R."/>
            <person name="Hernandez A.K."/>
            <person name="Rincon S."/>
            <person name="Cubides P."/>
            <person name="Forero E."/>
            <person name="Dinh A."/>
            <person name="Seas C."/>
            <person name="Munita J.M."/>
            <person name="Arias C.A."/>
            <person name="Reyes J."/>
            <person name="Diaz L."/>
        </authorList>
    </citation>
    <scope>NUCLEOTIDE SEQUENCE [LARGE SCALE GENOMIC DNA]</scope>
    <source>
        <strain evidence="21 41">UE1097</strain>
    </source>
</reference>
<dbReference type="RefSeq" id="WP_001032814.1">
    <property type="nucleotide sequence ID" value="NC_021670.1"/>
</dbReference>
<dbReference type="EMBL" id="JAIUEN010000136">
    <property type="protein sequence ID" value="MCE3363242.1"/>
    <property type="molecule type" value="Genomic_DNA"/>
</dbReference>
<evidence type="ECO:0000256" key="2">
    <source>
        <dbReference type="SAM" id="Phobius"/>
    </source>
</evidence>
<dbReference type="EMBL" id="JAAFLG010000007">
    <property type="protein sequence ID" value="NDP55972.1"/>
    <property type="molecule type" value="Genomic_DNA"/>
</dbReference>
<evidence type="ECO:0000313" key="9">
    <source>
        <dbReference type="EMBL" id="CAA6296677.1"/>
    </source>
</evidence>
<reference evidence="29 30" key="8">
    <citation type="submission" date="2019-12" db="EMBL/GenBank/DDBJ databases">
        <authorList>
            <consortium name="Pathogen Informatics"/>
        </authorList>
    </citation>
    <scope>NUCLEOTIDE SEQUENCE [LARGE SCALE GENOMIC DNA]</scope>
    <source>
        <strain evidence="11 40">A13</strain>
        <strain evidence="12 39">MOS105</strain>
        <strain evidence="13">NCTC13131</strain>
        <strain evidence="4 32">S040_N01_C01</strain>
        <strain evidence="5 30">S087_N01_C01</strain>
        <strain evidence="10 38">SG160</strain>
        <strain evidence="8 34">T012_N10_C04</strain>
        <strain evidence="6 29">T012_N16_C08</strain>
        <strain evidence="7 31">T065_N03_C06</strain>
        <strain evidence="9 33">T197_A02_C01</strain>
    </source>
</reference>
<dbReference type="Proteomes" id="UP000507485">
    <property type="component" value="Unassembled WGS sequence"/>
</dbReference>
<dbReference type="Proteomes" id="UP000547874">
    <property type="component" value="Unassembled WGS sequence"/>
</dbReference>
<evidence type="ECO:0000313" key="14">
    <source>
        <dbReference type="EMBL" id="KMR37633.1"/>
    </source>
</evidence>
<dbReference type="EMBL" id="UAUZ02000002">
    <property type="protein sequence ID" value="CAD7353013.1"/>
    <property type="molecule type" value="Genomic_DNA"/>
</dbReference>
<evidence type="ECO:0000313" key="31">
    <source>
        <dbReference type="Proteomes" id="UP000443506"/>
    </source>
</evidence>
<dbReference type="Proteomes" id="UP000254116">
    <property type="component" value="Unassembled WGS sequence"/>
</dbReference>
<evidence type="ECO:0000313" key="3">
    <source>
        <dbReference type="EMBL" id="ATC71256.1"/>
    </source>
</evidence>
<keyword evidence="2" id="KW-1133">Transmembrane helix</keyword>
<evidence type="ECO:0000313" key="33">
    <source>
        <dbReference type="Proteomes" id="UP000459586"/>
    </source>
</evidence>
<dbReference type="EMBL" id="CACTPI010000001">
    <property type="protein sequence ID" value="CAA4077979.1"/>
    <property type="molecule type" value="Genomic_DNA"/>
</dbReference>
<evidence type="ECO:0000313" key="25">
    <source>
        <dbReference type="Proteomes" id="UP000217245"/>
    </source>
</evidence>
<dbReference type="EMBL" id="LALQ01000091">
    <property type="protein sequence ID" value="KMR55268.1"/>
    <property type="molecule type" value="Genomic_DNA"/>
</dbReference>
<evidence type="ECO:0000313" key="19">
    <source>
        <dbReference type="EMBL" id="MVM10426.1"/>
    </source>
</evidence>
<dbReference type="EMBL" id="RQTC01000565">
    <property type="protein sequence ID" value="RZH89637.1"/>
    <property type="molecule type" value="Genomic_DNA"/>
</dbReference>
<evidence type="ECO:0000313" key="20">
    <source>
        <dbReference type="EMBL" id="NDP55972.1"/>
    </source>
</evidence>